<feature type="transmembrane region" description="Helical" evidence="6">
    <location>
        <begin position="415"/>
        <end position="448"/>
    </location>
</feature>
<dbReference type="InterPro" id="IPR011547">
    <property type="entry name" value="SLC26A/SulP_dom"/>
</dbReference>
<feature type="transmembrane region" description="Helical" evidence="6">
    <location>
        <begin position="460"/>
        <end position="482"/>
    </location>
</feature>
<dbReference type="CDD" id="cd07042">
    <property type="entry name" value="STAS_SulP_like_sulfate_transporter"/>
    <property type="match status" value="1"/>
</dbReference>
<dbReference type="VEuPathDB" id="TriTrypDB:Lsey_0105_0190"/>
<feature type="transmembrane region" description="Helical" evidence="6">
    <location>
        <begin position="196"/>
        <end position="214"/>
    </location>
</feature>
<feature type="transmembrane region" description="Helical" evidence="6">
    <location>
        <begin position="488"/>
        <end position="508"/>
    </location>
</feature>
<evidence type="ECO:0000313" key="9">
    <source>
        <dbReference type="Proteomes" id="UP000038009"/>
    </source>
</evidence>
<feature type="transmembrane region" description="Helical" evidence="6">
    <location>
        <begin position="129"/>
        <end position="150"/>
    </location>
</feature>
<gene>
    <name evidence="8" type="ORF">ABL78_3901</name>
</gene>
<keyword evidence="4 6" id="KW-0472">Membrane</keyword>
<dbReference type="OrthoDB" id="6379672at2759"/>
<feature type="compositionally biased region" description="Polar residues" evidence="5">
    <location>
        <begin position="90"/>
        <end position="101"/>
    </location>
</feature>
<dbReference type="InterPro" id="IPR036513">
    <property type="entry name" value="STAS_dom_sf"/>
</dbReference>
<accession>A0A0N0P5Z3</accession>
<dbReference type="InterPro" id="IPR052706">
    <property type="entry name" value="Membrane-Transporter-like"/>
</dbReference>
<dbReference type="OMA" id="NIECGAG"/>
<feature type="region of interest" description="Disordered" evidence="5">
    <location>
        <begin position="810"/>
        <end position="843"/>
    </location>
</feature>
<feature type="domain" description="SLC26A/SulP transporter" evidence="7">
    <location>
        <begin position="126"/>
        <end position="478"/>
    </location>
</feature>
<evidence type="ECO:0000313" key="8">
    <source>
        <dbReference type="EMBL" id="KPI87036.1"/>
    </source>
</evidence>
<organism evidence="8 9">
    <name type="scientific">Leptomonas seymouri</name>
    <dbReference type="NCBI Taxonomy" id="5684"/>
    <lineage>
        <taxon>Eukaryota</taxon>
        <taxon>Discoba</taxon>
        <taxon>Euglenozoa</taxon>
        <taxon>Kinetoplastea</taxon>
        <taxon>Metakinetoplastina</taxon>
        <taxon>Trypanosomatida</taxon>
        <taxon>Trypanosomatidae</taxon>
        <taxon>Leishmaniinae</taxon>
        <taxon>Leptomonas</taxon>
    </lineage>
</organism>
<comment type="caution">
    <text evidence="8">The sequence shown here is derived from an EMBL/GenBank/DDBJ whole genome shotgun (WGS) entry which is preliminary data.</text>
</comment>
<evidence type="ECO:0000256" key="6">
    <source>
        <dbReference type="SAM" id="Phobius"/>
    </source>
</evidence>
<evidence type="ECO:0000256" key="2">
    <source>
        <dbReference type="ARBA" id="ARBA00022692"/>
    </source>
</evidence>
<dbReference type="EMBL" id="LJSK01000105">
    <property type="protein sequence ID" value="KPI87036.1"/>
    <property type="molecule type" value="Genomic_DNA"/>
</dbReference>
<dbReference type="Proteomes" id="UP000038009">
    <property type="component" value="Unassembled WGS sequence"/>
</dbReference>
<feature type="transmembrane region" description="Helical" evidence="6">
    <location>
        <begin position="162"/>
        <end position="190"/>
    </location>
</feature>
<evidence type="ECO:0000256" key="5">
    <source>
        <dbReference type="SAM" id="MobiDB-lite"/>
    </source>
</evidence>
<feature type="transmembrane region" description="Helical" evidence="6">
    <location>
        <begin position="291"/>
        <end position="316"/>
    </location>
</feature>
<feature type="compositionally biased region" description="Polar residues" evidence="5">
    <location>
        <begin position="827"/>
        <end position="843"/>
    </location>
</feature>
<dbReference type="Gene3D" id="3.30.750.24">
    <property type="entry name" value="STAS domain"/>
    <property type="match status" value="1"/>
</dbReference>
<dbReference type="AlphaFoldDB" id="A0A0N0P5Z3"/>
<evidence type="ECO:0000256" key="3">
    <source>
        <dbReference type="ARBA" id="ARBA00022989"/>
    </source>
</evidence>
<evidence type="ECO:0000259" key="7">
    <source>
        <dbReference type="Pfam" id="PF00916"/>
    </source>
</evidence>
<dbReference type="Pfam" id="PF00916">
    <property type="entry name" value="Sulfate_transp"/>
    <property type="match status" value="1"/>
</dbReference>
<feature type="transmembrane region" description="Helical" evidence="6">
    <location>
        <begin position="226"/>
        <end position="245"/>
    </location>
</feature>
<sequence>MPQHSTLDLDVGEEPIWMPPLRTSPVSSTAVAPNRSCRGSKIKRFCTWYLSCLCTETLEGGGGAGGDSSSTNNEAMQDGVSGSEGAAAAPSNSATIQQKPPSKNPGWLMRFLLVERWSDGSLIAVKTDVFAGITLAVAQVAPSVAFALMGHGEPLVGLYSSFFLGIIACVFGGRPGQITAIAGAVVVLYPNLVDKHGYGAACAVSVIAGCFLLLPGIFRFARLVRLLPSSLMVGFCNGLGLSMVVHQIPQFKRPDGNYVTGTQALYTAIICVITYAVMMLMPYFTTIIPSAFVAIVVGTAIEYIFQLGTVTIGDLYQLHGDFPKPMVPNVAWTEDGATKDVMLAAVLTAIISAVESFMSGYKIQQLTETPTNFERESLALGAAHIVNGFFQGMPGCVVFGPCILNIECGAGTRRLSSFICAVLMAVIPLALYSVISIVPMGALSAVLFGVSSKTADWRMLAMIFLQRISFQESVVAIVVTVVTVVSDLAIGAASGLAAALVFFMWNMARGRVQLMPMEYRGPAYVSAANAPTAAESTAASSPPPMPAQKVGTTLVSTVAAPPATANTEPMDATTAGAVARELAEAAADLCFSGVAAEAEEAHEKTPPSLTLGESTTVVVPSGAPPPVLNRSIVGNPCEARVNFLDVIHDETFPEIRVLRINLHGVLFFGSSMEFVDGMVRMLHDHHSEIFLKVTDFILDFQHGLMPVLDFSAAEAIQDTAHILAKRGIRTHVQNMDPLSWACFDRIRRYFPDVCEDDVNNVKQHCYVRRVFKIVSRRDMQEHNTHADELDDDVFLRGSRIFARSAPAAAVARDAQDEKGGETGPSVAPSSFSGTAPTGLSLPQNREPDLQAVRAELIAATDTAAASGAGEQGVQSDVAPAADTIPLSAIEECLPLSETVKVGFPIFRPDLGITVPVFDTISHWARRTVEDIQAGRTPALEIGLTSKKPIDRQFGDVGKLWWMRLVNLDIPAWVRDGMAVPETLHATTQRSPEVPLRRLAPECFEQVARFPGQGFAKGERLHRDEWKDVQSCVYRQVFATEPPATPNRFAARMRQVQKELVGGFI</sequence>
<protein>
    <submittedName>
        <fullName evidence="8">Putative sulfate transporter</fullName>
    </submittedName>
</protein>
<keyword evidence="3 6" id="KW-1133">Transmembrane helix</keyword>
<name>A0A0N0P5Z3_LEPSE</name>
<feature type="transmembrane region" description="Helical" evidence="6">
    <location>
        <begin position="265"/>
        <end position="284"/>
    </location>
</feature>
<feature type="region of interest" description="Disordered" evidence="5">
    <location>
        <begin position="61"/>
        <end position="102"/>
    </location>
</feature>
<feature type="transmembrane region" description="Helical" evidence="6">
    <location>
        <begin position="341"/>
        <end position="358"/>
    </location>
</feature>
<dbReference type="GO" id="GO:0016020">
    <property type="term" value="C:membrane"/>
    <property type="evidence" value="ECO:0007669"/>
    <property type="project" value="UniProtKB-SubCell"/>
</dbReference>
<feature type="region of interest" description="Disordered" evidence="5">
    <location>
        <begin position="1"/>
        <end position="20"/>
    </location>
</feature>
<keyword evidence="2 6" id="KW-0812">Transmembrane</keyword>
<dbReference type="PANTHER" id="PTHR43310:SF1">
    <property type="entry name" value="SULFATE TRANSPORTER YBAR-RELATED"/>
    <property type="match status" value="1"/>
</dbReference>
<keyword evidence="9" id="KW-1185">Reference proteome</keyword>
<evidence type="ECO:0000256" key="4">
    <source>
        <dbReference type="ARBA" id="ARBA00023136"/>
    </source>
</evidence>
<proteinExistence type="predicted"/>
<comment type="subcellular location">
    <subcellularLocation>
        <location evidence="1">Membrane</location>
        <topology evidence="1">Multi-pass membrane protein</topology>
    </subcellularLocation>
</comment>
<dbReference type="PANTHER" id="PTHR43310">
    <property type="entry name" value="SULFATE TRANSPORTER YBAR-RELATED"/>
    <property type="match status" value="1"/>
</dbReference>
<reference evidence="8 9" key="1">
    <citation type="journal article" date="2015" name="PLoS Pathog.">
        <title>Leptomonas seymouri: Adaptations to the Dixenous Life Cycle Analyzed by Genome Sequencing, Transcriptome Profiling and Co-infection with Leishmania donovani.</title>
        <authorList>
            <person name="Kraeva N."/>
            <person name="Butenko A."/>
            <person name="Hlavacova J."/>
            <person name="Kostygov A."/>
            <person name="Myskova J."/>
            <person name="Grybchuk D."/>
            <person name="Lestinova T."/>
            <person name="Votypka J."/>
            <person name="Volf P."/>
            <person name="Opperdoes F."/>
            <person name="Flegontov P."/>
            <person name="Lukes J."/>
            <person name="Yurchenko V."/>
        </authorList>
    </citation>
    <scope>NUCLEOTIDE SEQUENCE [LARGE SCALE GENOMIC DNA]</scope>
    <source>
        <strain evidence="8 9">ATCC 30220</strain>
    </source>
</reference>
<evidence type="ECO:0000256" key="1">
    <source>
        <dbReference type="ARBA" id="ARBA00004141"/>
    </source>
</evidence>